<dbReference type="SUPFAM" id="SSF48452">
    <property type="entry name" value="TPR-like"/>
    <property type="match status" value="1"/>
</dbReference>
<keyword evidence="3 5" id="KW-0238">DNA-binding</keyword>
<evidence type="ECO:0000256" key="1">
    <source>
        <dbReference type="ARBA" id="ARBA00005820"/>
    </source>
</evidence>
<dbReference type="InterPro" id="IPR011990">
    <property type="entry name" value="TPR-like_helical_dom_sf"/>
</dbReference>
<dbReference type="CDD" id="cd00383">
    <property type="entry name" value="trans_reg_C"/>
    <property type="match status" value="1"/>
</dbReference>
<dbReference type="InterPro" id="IPR016032">
    <property type="entry name" value="Sig_transdc_resp-reg_C-effctor"/>
</dbReference>
<evidence type="ECO:0000256" key="6">
    <source>
        <dbReference type="SAM" id="MobiDB-lite"/>
    </source>
</evidence>
<dbReference type="SUPFAM" id="SSF46894">
    <property type="entry name" value="C-terminal effector domain of the bipartite response regulators"/>
    <property type="match status" value="1"/>
</dbReference>
<evidence type="ECO:0000256" key="2">
    <source>
        <dbReference type="ARBA" id="ARBA00023015"/>
    </source>
</evidence>
<evidence type="ECO:0000256" key="5">
    <source>
        <dbReference type="PROSITE-ProRule" id="PRU01091"/>
    </source>
</evidence>
<feature type="region of interest" description="Disordered" evidence="6">
    <location>
        <begin position="259"/>
        <end position="280"/>
    </location>
</feature>
<evidence type="ECO:0000256" key="3">
    <source>
        <dbReference type="ARBA" id="ARBA00023125"/>
    </source>
</evidence>
<dbReference type="Pfam" id="PF03704">
    <property type="entry name" value="BTAD"/>
    <property type="match status" value="1"/>
</dbReference>
<proteinExistence type="inferred from homology"/>
<dbReference type="InterPro" id="IPR001867">
    <property type="entry name" value="OmpR/PhoB-type_DNA-bd"/>
</dbReference>
<keyword evidence="4" id="KW-0804">Transcription</keyword>
<evidence type="ECO:0000313" key="9">
    <source>
        <dbReference type="Proteomes" id="UP001589627"/>
    </source>
</evidence>
<evidence type="ECO:0000259" key="7">
    <source>
        <dbReference type="PROSITE" id="PS51755"/>
    </source>
</evidence>
<dbReference type="Gene3D" id="1.25.40.10">
    <property type="entry name" value="Tetratricopeptide repeat domain"/>
    <property type="match status" value="1"/>
</dbReference>
<dbReference type="Pfam" id="PF00486">
    <property type="entry name" value="Trans_reg_C"/>
    <property type="match status" value="1"/>
</dbReference>
<keyword evidence="9" id="KW-1185">Reference proteome</keyword>
<dbReference type="Gene3D" id="1.10.10.10">
    <property type="entry name" value="Winged helix-like DNA-binding domain superfamily/Winged helix DNA-binding domain"/>
    <property type="match status" value="1"/>
</dbReference>
<evidence type="ECO:0000313" key="8">
    <source>
        <dbReference type="EMBL" id="MFB9834462.1"/>
    </source>
</evidence>
<protein>
    <submittedName>
        <fullName evidence="8">BTAD domain-containing putative transcriptional regulator</fullName>
    </submittedName>
</protein>
<evidence type="ECO:0000256" key="4">
    <source>
        <dbReference type="ARBA" id="ARBA00023163"/>
    </source>
</evidence>
<dbReference type="SMART" id="SM01043">
    <property type="entry name" value="BTAD"/>
    <property type="match status" value="1"/>
</dbReference>
<feature type="domain" description="OmpR/PhoB-type" evidence="7">
    <location>
        <begin position="1"/>
        <end position="101"/>
    </location>
</feature>
<gene>
    <name evidence="8" type="ORF">ACFFNX_19965</name>
</gene>
<organism evidence="8 9">
    <name type="scientific">Actinoallomurus acaciae</name>
    <dbReference type="NCBI Taxonomy" id="502577"/>
    <lineage>
        <taxon>Bacteria</taxon>
        <taxon>Bacillati</taxon>
        <taxon>Actinomycetota</taxon>
        <taxon>Actinomycetes</taxon>
        <taxon>Streptosporangiales</taxon>
        <taxon>Thermomonosporaceae</taxon>
        <taxon>Actinoallomurus</taxon>
    </lineage>
</organism>
<feature type="DNA-binding region" description="OmpR/PhoB-type" evidence="5">
    <location>
        <begin position="1"/>
        <end position="101"/>
    </location>
</feature>
<dbReference type="CDD" id="cd15831">
    <property type="entry name" value="BTAD"/>
    <property type="match status" value="1"/>
</dbReference>
<dbReference type="PANTHER" id="PTHR35807">
    <property type="entry name" value="TRANSCRIPTIONAL REGULATOR REDD-RELATED"/>
    <property type="match status" value="1"/>
</dbReference>
<dbReference type="InterPro" id="IPR005158">
    <property type="entry name" value="BTAD"/>
</dbReference>
<keyword evidence="2" id="KW-0805">Transcription regulation</keyword>
<sequence>MGSPLRQLRFTVLGPVRAWLGDVPLDLGPVRQQALLVALMLRPDATVSRQELLDGIWGAEPPGTGGKVIPVYVHRLRERLRAAGAEDTVISRDRGGYRFVSEGARVDTARLEEIAVEAASARDSGDLRAAVNTWSRALKLFHGEPLSGLPGPFAEGERLRLTERRIALLQHKLECQLRLGGYAEAVSELSALTATHPHSEALAGLLMRAMYGSGRQADALSVFTQLRRRLVDDLAVEPGEELRRVHQAVLRGDDTFLLGDAPRRAPAGRPAAAPPPRPGH</sequence>
<accession>A0ABV5YHD5</accession>
<dbReference type="InterPro" id="IPR051677">
    <property type="entry name" value="AfsR-DnrI-RedD_regulator"/>
</dbReference>
<feature type="non-terminal residue" evidence="8">
    <location>
        <position position="280"/>
    </location>
</feature>
<dbReference type="Proteomes" id="UP001589627">
    <property type="component" value="Unassembled WGS sequence"/>
</dbReference>
<dbReference type="EMBL" id="JBHLZP010000140">
    <property type="protein sequence ID" value="MFB9834462.1"/>
    <property type="molecule type" value="Genomic_DNA"/>
</dbReference>
<dbReference type="InterPro" id="IPR036388">
    <property type="entry name" value="WH-like_DNA-bd_sf"/>
</dbReference>
<dbReference type="RefSeq" id="WP_378204104.1">
    <property type="nucleotide sequence ID" value="NZ_JBHLZP010000140.1"/>
</dbReference>
<reference evidence="8 9" key="1">
    <citation type="submission" date="2024-09" db="EMBL/GenBank/DDBJ databases">
        <authorList>
            <person name="Sun Q."/>
            <person name="Mori K."/>
        </authorList>
    </citation>
    <scope>NUCLEOTIDE SEQUENCE [LARGE SCALE GENOMIC DNA]</scope>
    <source>
        <strain evidence="8 9">TBRC 0563</strain>
    </source>
</reference>
<name>A0ABV5YHD5_9ACTN</name>
<dbReference type="SMART" id="SM00862">
    <property type="entry name" value="Trans_reg_C"/>
    <property type="match status" value="1"/>
</dbReference>
<comment type="similarity">
    <text evidence="1">Belongs to the AfsR/DnrI/RedD regulatory family.</text>
</comment>
<dbReference type="PANTHER" id="PTHR35807:SF1">
    <property type="entry name" value="TRANSCRIPTIONAL REGULATOR REDD"/>
    <property type="match status" value="1"/>
</dbReference>
<comment type="caution">
    <text evidence="8">The sequence shown here is derived from an EMBL/GenBank/DDBJ whole genome shotgun (WGS) entry which is preliminary data.</text>
</comment>
<dbReference type="PROSITE" id="PS51755">
    <property type="entry name" value="OMPR_PHOB"/>
    <property type="match status" value="1"/>
</dbReference>